<proteinExistence type="inferred from homology"/>
<evidence type="ECO:0000256" key="8">
    <source>
        <dbReference type="ARBA" id="ARBA00022730"/>
    </source>
</evidence>
<sequence>MNNKRKQPEGEETDYIAKPPKILSNIHLRNQEKRLIVILEQAQLESAKVGRDFELLNCDDHIGFLKKHNQEPSSCRPDITHQCLLMLLDSPLNRAAGLLQVYIHTAKNVLIEVNPQTRIPRTYTRFAGLMVQLLHKMSIKAANGPMKLLKVIKNPIQDHLPVGCRKISTTFSSTKLVKPRDLVLPEEPIAIVIGAMAHGKVEVDYSEEEISISQYPLSAALTCSKLCSAFEEVWGIH</sequence>
<evidence type="ECO:0000313" key="14">
    <source>
        <dbReference type="EMBL" id="CAH0103253.1"/>
    </source>
</evidence>
<evidence type="ECO:0000256" key="4">
    <source>
        <dbReference type="ARBA" id="ARBA00022552"/>
    </source>
</evidence>
<evidence type="ECO:0000256" key="3">
    <source>
        <dbReference type="ARBA" id="ARBA00022517"/>
    </source>
</evidence>
<protein>
    <recommendedName>
        <fullName evidence="13">18S rRNA (pseudouridine-N1)-methyltransferase</fullName>
    </recommendedName>
</protein>
<dbReference type="GO" id="GO:0032040">
    <property type="term" value="C:small-subunit processome"/>
    <property type="evidence" value="ECO:0007669"/>
    <property type="project" value="TreeGrafter"/>
</dbReference>
<evidence type="ECO:0000256" key="12">
    <source>
        <dbReference type="ARBA" id="ARBA00053784"/>
    </source>
</evidence>
<keyword evidence="9" id="KW-0694">RNA-binding</keyword>
<evidence type="ECO:0000256" key="13">
    <source>
        <dbReference type="ARBA" id="ARBA00081469"/>
    </source>
</evidence>
<evidence type="ECO:0000256" key="7">
    <source>
        <dbReference type="ARBA" id="ARBA00022691"/>
    </source>
</evidence>
<dbReference type="AlphaFoldDB" id="A0A8J2WDQ5"/>
<evidence type="ECO:0000256" key="11">
    <source>
        <dbReference type="ARBA" id="ARBA00050871"/>
    </source>
</evidence>
<evidence type="ECO:0000256" key="5">
    <source>
        <dbReference type="ARBA" id="ARBA00022603"/>
    </source>
</evidence>
<dbReference type="Gene3D" id="3.40.1280.10">
    <property type="match status" value="1"/>
</dbReference>
<dbReference type="FunFam" id="3.40.1280.10:FF:000003">
    <property type="entry name" value="Ribosomal RNA small subunit methyltransferase"/>
    <property type="match status" value="1"/>
</dbReference>
<evidence type="ECO:0000313" key="15">
    <source>
        <dbReference type="Proteomes" id="UP000789390"/>
    </source>
</evidence>
<dbReference type="InterPro" id="IPR029028">
    <property type="entry name" value="Alpha/beta_knot_MTases"/>
</dbReference>
<comment type="function">
    <text evidence="12">S-adenosyl-L-methionine-dependent pseudouridine N(1)-methyltransferase that methylates a pseudouridine in 18S rRNA. Involved the biosynthesis of the hypermodified N1-methyl-N3-(3-amino-3-carboxypropyl) pseudouridine (m1acp3-Psi) conserved in eukaryotic 18S rRNA. Also has an essential role in 40S ribosomal subunit biogenesis independent on its methyltransferase activity, facilitating the incorporation of ribosomal protein S19 during the formation of pre-ribosomes.</text>
</comment>
<dbReference type="InterPro" id="IPR029026">
    <property type="entry name" value="tRNA_m1G_MTases_N"/>
</dbReference>
<dbReference type="GO" id="GO:0019843">
    <property type="term" value="F:rRNA binding"/>
    <property type="evidence" value="ECO:0007669"/>
    <property type="project" value="UniProtKB-KW"/>
</dbReference>
<keyword evidence="10" id="KW-0539">Nucleus</keyword>
<keyword evidence="8" id="KW-0699">rRNA-binding</keyword>
<keyword evidence="15" id="KW-1185">Reference proteome</keyword>
<dbReference type="SUPFAM" id="SSF75217">
    <property type="entry name" value="alpha/beta knot"/>
    <property type="match status" value="1"/>
</dbReference>
<dbReference type="GO" id="GO:0070037">
    <property type="term" value="F:rRNA (pseudouridine) methyltransferase activity"/>
    <property type="evidence" value="ECO:0007669"/>
    <property type="project" value="InterPro"/>
</dbReference>
<dbReference type="Pfam" id="PF03587">
    <property type="entry name" value="EMG1"/>
    <property type="match status" value="1"/>
</dbReference>
<comment type="subcellular location">
    <subcellularLocation>
        <location evidence="1">Nucleus</location>
        <location evidence="1">Nucleolus</location>
    </subcellularLocation>
</comment>
<keyword evidence="5" id="KW-0489">Methyltransferase</keyword>
<dbReference type="EMBL" id="CAKKLH010000105">
    <property type="protein sequence ID" value="CAH0103253.1"/>
    <property type="molecule type" value="Genomic_DNA"/>
</dbReference>
<accession>A0A8J2WDQ5</accession>
<name>A0A8J2WDQ5_9CRUS</name>
<organism evidence="14 15">
    <name type="scientific">Daphnia galeata</name>
    <dbReference type="NCBI Taxonomy" id="27404"/>
    <lineage>
        <taxon>Eukaryota</taxon>
        <taxon>Metazoa</taxon>
        <taxon>Ecdysozoa</taxon>
        <taxon>Arthropoda</taxon>
        <taxon>Crustacea</taxon>
        <taxon>Branchiopoda</taxon>
        <taxon>Diplostraca</taxon>
        <taxon>Cladocera</taxon>
        <taxon>Anomopoda</taxon>
        <taxon>Daphniidae</taxon>
        <taxon>Daphnia</taxon>
    </lineage>
</organism>
<keyword evidence="4" id="KW-0698">rRNA processing</keyword>
<dbReference type="GO" id="GO:0070475">
    <property type="term" value="P:rRNA base methylation"/>
    <property type="evidence" value="ECO:0007669"/>
    <property type="project" value="InterPro"/>
</dbReference>
<keyword evidence="6" id="KW-0808">Transferase</keyword>
<dbReference type="InterPro" id="IPR005304">
    <property type="entry name" value="Rbsml_bgen_MeTrfase_EMG1/NEP1"/>
</dbReference>
<dbReference type="OrthoDB" id="269804at2759"/>
<dbReference type="PANTHER" id="PTHR12636:SF5">
    <property type="entry name" value="RIBOSOMAL RNA SMALL SUBUNIT METHYLTRANSFERASE NEP1"/>
    <property type="match status" value="1"/>
</dbReference>
<evidence type="ECO:0000256" key="2">
    <source>
        <dbReference type="ARBA" id="ARBA00008115"/>
    </source>
</evidence>
<comment type="caution">
    <text evidence="14">The sequence shown here is derived from an EMBL/GenBank/DDBJ whole genome shotgun (WGS) entry which is preliminary data.</text>
</comment>
<comment type="catalytic activity">
    <reaction evidence="11">
        <text>a pseudouridine in rRNA + S-adenosyl-L-methionine = an N(1)-methylpseudouridine in rRNA + S-adenosyl-L-homocysteine + H(+)</text>
        <dbReference type="Rhea" id="RHEA:46696"/>
        <dbReference type="Rhea" id="RHEA-COMP:11634"/>
        <dbReference type="Rhea" id="RHEA-COMP:13933"/>
        <dbReference type="ChEBI" id="CHEBI:15378"/>
        <dbReference type="ChEBI" id="CHEBI:57856"/>
        <dbReference type="ChEBI" id="CHEBI:59789"/>
        <dbReference type="ChEBI" id="CHEBI:65314"/>
        <dbReference type="ChEBI" id="CHEBI:74890"/>
    </reaction>
</comment>
<evidence type="ECO:0000256" key="1">
    <source>
        <dbReference type="ARBA" id="ARBA00004604"/>
    </source>
</evidence>
<keyword evidence="3" id="KW-0690">Ribosome biogenesis</keyword>
<reference evidence="14" key="1">
    <citation type="submission" date="2021-11" db="EMBL/GenBank/DDBJ databases">
        <authorList>
            <person name="Schell T."/>
        </authorList>
    </citation>
    <scope>NUCLEOTIDE SEQUENCE</scope>
    <source>
        <strain evidence="14">M5</strain>
    </source>
</reference>
<dbReference type="PANTHER" id="PTHR12636">
    <property type="entry name" value="NEP1/MRA1"/>
    <property type="match status" value="1"/>
</dbReference>
<dbReference type="CDD" id="cd18088">
    <property type="entry name" value="Nep1-like"/>
    <property type="match status" value="1"/>
</dbReference>
<evidence type="ECO:0000256" key="9">
    <source>
        <dbReference type="ARBA" id="ARBA00022884"/>
    </source>
</evidence>
<keyword evidence="7" id="KW-0949">S-adenosyl-L-methionine</keyword>
<evidence type="ECO:0000256" key="6">
    <source>
        <dbReference type="ARBA" id="ARBA00022679"/>
    </source>
</evidence>
<dbReference type="Proteomes" id="UP000789390">
    <property type="component" value="Unassembled WGS sequence"/>
</dbReference>
<comment type="similarity">
    <text evidence="2">Belongs to the class IV-like SAM-binding methyltransferase superfamily. RNA methyltransferase NEP1 family.</text>
</comment>
<evidence type="ECO:0000256" key="10">
    <source>
        <dbReference type="ARBA" id="ARBA00023242"/>
    </source>
</evidence>
<gene>
    <name evidence="14" type="ORF">DGAL_LOCUS5788</name>
</gene>